<dbReference type="InterPro" id="IPR002110">
    <property type="entry name" value="Ankyrin_rpt"/>
</dbReference>
<dbReference type="InterPro" id="IPR036770">
    <property type="entry name" value="Ankyrin_rpt-contain_sf"/>
</dbReference>
<evidence type="ECO:0000256" key="1">
    <source>
        <dbReference type="PROSITE-ProRule" id="PRU00023"/>
    </source>
</evidence>
<dbReference type="Proteomes" id="UP000006034">
    <property type="component" value="Unassembled WGS sequence"/>
</dbReference>
<sequence>MGNTTRQGMKFGLILLLLLAGVVLGIRMLLSREGGRPRYTDMPQLLALCDSKNAPAVKEALLHSDEGALRNEETTLLHVLLERDADPAVLREALSPPSPLLRMVQLTDAQGRTPLHIAAARANPAALLLLHCMGARDTTPDREGRLALDIIQELGADEMAARLPFWENRGKQEGRMVVNLQQSKTVQIRGRKYRLEAKGFLSYASLATNEGELAYVAAVQGAAASLPEDERYNIQNNDTDLPYIPDHIGLSPLPGDSGRVSPWYWRNGGFRAAESGRRAALLKCLWPEASPLMLRVLTDPGFRADPDKLAGVLLAEWSAWDIPGDVLGPALLEGNENLRKRPPGTTIWFSPSGLSSYPWYHRNSTPMFSVWLLLAALRDDVALPREVREAAPALADLCDIRAALGRERWRKAGRHLCAAAWLEEQTPTDKLLEKAVDDWNSPTDMKLIIQAWSGGGRIVPKGLWRKPDAIRCWAARRTEAGPDAGEPLVCVASMLGHVDEATGKRMIRMMLASGAKPDVRDENGMFPEEAARRSGASAELLKLLAAPPAGWTQGTDGAPQRDKQAPPSP</sequence>
<dbReference type="GeneID" id="78085673"/>
<name>E5Y8M5_BILW3</name>
<dbReference type="RefSeq" id="WP_016360692.1">
    <property type="nucleotide sequence ID" value="NZ_KE150238.1"/>
</dbReference>
<evidence type="ECO:0000313" key="4">
    <source>
        <dbReference type="Proteomes" id="UP000006034"/>
    </source>
</evidence>
<proteinExistence type="predicted"/>
<reference evidence="3 4" key="1">
    <citation type="submission" date="2010-10" db="EMBL/GenBank/DDBJ databases">
        <authorList>
            <consortium name="The Broad Institute Genome Sequencing Platform"/>
            <person name="Ward D."/>
            <person name="Earl A."/>
            <person name="Feldgarden M."/>
            <person name="Young S.K."/>
            <person name="Gargeya S."/>
            <person name="Zeng Q."/>
            <person name="Alvarado L."/>
            <person name="Berlin A."/>
            <person name="Bochicchio J."/>
            <person name="Chapman S.B."/>
            <person name="Chen Z."/>
            <person name="Freedman E."/>
            <person name="Gellesch M."/>
            <person name="Goldberg J."/>
            <person name="Griggs A."/>
            <person name="Gujja S."/>
            <person name="Heilman E."/>
            <person name="Heiman D."/>
            <person name="Howarth C."/>
            <person name="Mehta T."/>
            <person name="Neiman D."/>
            <person name="Pearson M."/>
            <person name="Roberts A."/>
            <person name="Saif S."/>
            <person name="Shea T."/>
            <person name="Shenoy N."/>
            <person name="Sisk P."/>
            <person name="Stolte C."/>
            <person name="Sykes S."/>
            <person name="White J."/>
            <person name="Yandava C."/>
            <person name="Allen-Vercoe E."/>
            <person name="Sibley C."/>
            <person name="Ambrose C.E."/>
            <person name="Strauss J."/>
            <person name="Daigneault M."/>
            <person name="Haas B."/>
            <person name="Nusbaum C."/>
            <person name="Birren B."/>
        </authorList>
    </citation>
    <scope>NUCLEOTIDE SEQUENCE [LARGE SCALE GENOMIC DNA]</scope>
    <source>
        <strain evidence="3 4">3_1_6</strain>
    </source>
</reference>
<evidence type="ECO:0008006" key="5">
    <source>
        <dbReference type="Google" id="ProtNLM"/>
    </source>
</evidence>
<evidence type="ECO:0000256" key="2">
    <source>
        <dbReference type="SAM" id="MobiDB-lite"/>
    </source>
</evidence>
<feature type="region of interest" description="Disordered" evidence="2">
    <location>
        <begin position="545"/>
        <end position="569"/>
    </location>
</feature>
<protein>
    <recommendedName>
        <fullName evidence="5">Ankyrin repeat domain-containing protein</fullName>
    </recommendedName>
</protein>
<organism evidence="3 4">
    <name type="scientific">Bilophila wadsworthia (strain 3_1_6)</name>
    <dbReference type="NCBI Taxonomy" id="563192"/>
    <lineage>
        <taxon>Bacteria</taxon>
        <taxon>Pseudomonadati</taxon>
        <taxon>Thermodesulfobacteriota</taxon>
        <taxon>Desulfovibrionia</taxon>
        <taxon>Desulfovibrionales</taxon>
        <taxon>Desulfovibrionaceae</taxon>
        <taxon>Bilophila</taxon>
    </lineage>
</organism>
<gene>
    <name evidence="3" type="ORF">HMPREF0179_02543</name>
</gene>
<comment type="caution">
    <text evidence="3">The sequence shown here is derived from an EMBL/GenBank/DDBJ whole genome shotgun (WGS) entry which is preliminary data.</text>
</comment>
<dbReference type="AlphaFoldDB" id="E5Y8M5"/>
<dbReference type="Gene3D" id="1.25.40.20">
    <property type="entry name" value="Ankyrin repeat-containing domain"/>
    <property type="match status" value="1"/>
</dbReference>
<dbReference type="EMBL" id="ADCP02000001">
    <property type="protein sequence ID" value="EFV43645.2"/>
    <property type="molecule type" value="Genomic_DNA"/>
</dbReference>
<accession>E5Y8M5</accession>
<reference evidence="3 4" key="2">
    <citation type="submission" date="2013-04" db="EMBL/GenBank/DDBJ databases">
        <title>The Genome Sequence of Bilophila wadsworthia 3_1_6.</title>
        <authorList>
            <consortium name="The Broad Institute Genomics Platform"/>
            <person name="Earl A."/>
            <person name="Ward D."/>
            <person name="Feldgarden M."/>
            <person name="Gevers D."/>
            <person name="Sibley C."/>
            <person name="Strauss J."/>
            <person name="Allen-Vercoe E."/>
            <person name="Walker B."/>
            <person name="Young S."/>
            <person name="Zeng Q."/>
            <person name="Gargeya S."/>
            <person name="Fitzgerald M."/>
            <person name="Haas B."/>
            <person name="Abouelleil A."/>
            <person name="Allen A.W."/>
            <person name="Alvarado L."/>
            <person name="Arachchi H.M."/>
            <person name="Berlin A.M."/>
            <person name="Chapman S.B."/>
            <person name="Gainer-Dewar J."/>
            <person name="Goldberg J."/>
            <person name="Griggs A."/>
            <person name="Gujja S."/>
            <person name="Hansen M."/>
            <person name="Howarth C."/>
            <person name="Imamovic A."/>
            <person name="Ireland A."/>
            <person name="Larimer J."/>
            <person name="McCowan C."/>
            <person name="Murphy C."/>
            <person name="Pearson M."/>
            <person name="Poon T.W."/>
            <person name="Priest M."/>
            <person name="Roberts A."/>
            <person name="Saif S."/>
            <person name="Shea T."/>
            <person name="Sisk P."/>
            <person name="Sykes S."/>
            <person name="Wortman J."/>
            <person name="Nusbaum C."/>
            <person name="Birren B."/>
        </authorList>
    </citation>
    <scope>NUCLEOTIDE SEQUENCE [LARGE SCALE GENOMIC DNA]</scope>
    <source>
        <strain evidence="3 4">3_1_6</strain>
    </source>
</reference>
<keyword evidence="4" id="KW-1185">Reference proteome</keyword>
<dbReference type="HOGENOM" id="CLU_478728_0_0_7"/>
<evidence type="ECO:0000313" key="3">
    <source>
        <dbReference type="EMBL" id="EFV43645.2"/>
    </source>
</evidence>
<feature type="compositionally biased region" description="Basic and acidic residues" evidence="2">
    <location>
        <begin position="559"/>
        <end position="569"/>
    </location>
</feature>
<feature type="repeat" description="ANK" evidence="1">
    <location>
        <begin position="110"/>
        <end position="142"/>
    </location>
</feature>
<dbReference type="PROSITE" id="PS50088">
    <property type="entry name" value="ANK_REPEAT"/>
    <property type="match status" value="1"/>
</dbReference>
<dbReference type="SUPFAM" id="SSF48403">
    <property type="entry name" value="Ankyrin repeat"/>
    <property type="match status" value="1"/>
</dbReference>
<keyword evidence="1" id="KW-0040">ANK repeat</keyword>
<dbReference type="eggNOG" id="ENOG503185X">
    <property type="taxonomic scope" value="Bacteria"/>
</dbReference>